<name>A0A8J3UN98_9ACTN</name>
<gene>
    <name evidence="1" type="ORF">Psi02_32960</name>
</gene>
<proteinExistence type="predicted"/>
<protein>
    <submittedName>
        <fullName evidence="1">Uncharacterized protein</fullName>
    </submittedName>
</protein>
<keyword evidence="2" id="KW-1185">Reference proteome</keyword>
<reference evidence="1" key="1">
    <citation type="submission" date="2021-01" db="EMBL/GenBank/DDBJ databases">
        <title>Whole genome shotgun sequence of Planotetraspora silvatica NBRC 100141.</title>
        <authorList>
            <person name="Komaki H."/>
            <person name="Tamura T."/>
        </authorList>
    </citation>
    <scope>NUCLEOTIDE SEQUENCE</scope>
    <source>
        <strain evidence="1">NBRC 100141</strain>
    </source>
</reference>
<evidence type="ECO:0000313" key="1">
    <source>
        <dbReference type="EMBL" id="GII46872.1"/>
    </source>
</evidence>
<accession>A0A8J3UN98</accession>
<dbReference type="AlphaFoldDB" id="A0A8J3UN98"/>
<organism evidence="1 2">
    <name type="scientific">Planotetraspora silvatica</name>
    <dbReference type="NCBI Taxonomy" id="234614"/>
    <lineage>
        <taxon>Bacteria</taxon>
        <taxon>Bacillati</taxon>
        <taxon>Actinomycetota</taxon>
        <taxon>Actinomycetes</taxon>
        <taxon>Streptosporangiales</taxon>
        <taxon>Streptosporangiaceae</taxon>
        <taxon>Planotetraspora</taxon>
    </lineage>
</organism>
<comment type="caution">
    <text evidence="1">The sequence shown here is derived from an EMBL/GenBank/DDBJ whole genome shotgun (WGS) entry which is preliminary data.</text>
</comment>
<sequence>MPVTVSANRSTRVPVLCTVARACAPVPGSAARSVTSSSIRIPVLPPACGRNEVCGCLSSAGACPDQERYAPQPGFAQNRAPGGLLVPQLMQFIDAPG</sequence>
<dbReference type="Proteomes" id="UP000644610">
    <property type="component" value="Unassembled WGS sequence"/>
</dbReference>
<dbReference type="EMBL" id="BOOQ01000021">
    <property type="protein sequence ID" value="GII46872.1"/>
    <property type="molecule type" value="Genomic_DNA"/>
</dbReference>
<evidence type="ECO:0000313" key="2">
    <source>
        <dbReference type="Proteomes" id="UP000644610"/>
    </source>
</evidence>